<reference evidence="10" key="1">
    <citation type="submission" date="2022-11" db="EMBL/GenBank/DDBJ databases">
        <title>Genome Sequence of Cubamyces cubensis.</title>
        <authorList>
            <person name="Buettner E."/>
        </authorList>
    </citation>
    <scope>NUCLEOTIDE SEQUENCE</scope>
    <source>
        <strain evidence="10">MPL-01</strain>
    </source>
</reference>
<keyword evidence="8" id="KW-0812">Transmembrane</keyword>
<dbReference type="GO" id="GO:0006308">
    <property type="term" value="P:DNA catabolic process"/>
    <property type="evidence" value="ECO:0007669"/>
    <property type="project" value="InterPro"/>
</dbReference>
<proteinExistence type="inferred from homology"/>
<keyword evidence="8" id="KW-0472">Membrane</keyword>
<accession>A0AAD7XBK1</accession>
<evidence type="ECO:0000259" key="9">
    <source>
        <dbReference type="Pfam" id="PF20152"/>
    </source>
</evidence>
<dbReference type="Pfam" id="PF02265">
    <property type="entry name" value="S1-P1_nuclease"/>
    <property type="match status" value="1"/>
</dbReference>
<evidence type="ECO:0000313" key="11">
    <source>
        <dbReference type="Proteomes" id="UP001215151"/>
    </source>
</evidence>
<dbReference type="SUPFAM" id="SSF48537">
    <property type="entry name" value="Phospholipase C/P1 nuclease"/>
    <property type="match status" value="1"/>
</dbReference>
<comment type="similarity">
    <text evidence="1">Belongs to the nuclease type I family.</text>
</comment>
<dbReference type="InterPro" id="IPR008947">
    <property type="entry name" value="PLipase_C/P1_nuclease_dom_sf"/>
</dbReference>
<feature type="transmembrane region" description="Helical" evidence="8">
    <location>
        <begin position="216"/>
        <end position="237"/>
    </location>
</feature>
<keyword evidence="4" id="KW-0255">Endonuclease</keyword>
<name>A0AAD7XBK1_9APHY</name>
<gene>
    <name evidence="10" type="ORF">ONZ51_g5978</name>
</gene>
<evidence type="ECO:0000256" key="8">
    <source>
        <dbReference type="SAM" id="Phobius"/>
    </source>
</evidence>
<comment type="caution">
    <text evidence="10">The sequence shown here is derived from an EMBL/GenBank/DDBJ whole genome shotgun (WGS) entry which is preliminary data.</text>
</comment>
<feature type="domain" description="DUF6534" evidence="9">
    <location>
        <begin position="151"/>
        <end position="242"/>
    </location>
</feature>
<keyword evidence="3" id="KW-0479">Metal-binding</keyword>
<evidence type="ECO:0000256" key="2">
    <source>
        <dbReference type="ARBA" id="ARBA00022722"/>
    </source>
</evidence>
<dbReference type="Gene3D" id="1.10.575.10">
    <property type="entry name" value="P1 Nuclease"/>
    <property type="match status" value="1"/>
</dbReference>
<keyword evidence="7" id="KW-0325">Glycoprotein</keyword>
<feature type="transmembrane region" description="Helical" evidence="8">
    <location>
        <begin position="25"/>
        <end position="50"/>
    </location>
</feature>
<dbReference type="PANTHER" id="PTHR40465:SF1">
    <property type="entry name" value="DUF6534 DOMAIN-CONTAINING PROTEIN"/>
    <property type="match status" value="1"/>
</dbReference>
<dbReference type="Proteomes" id="UP001215151">
    <property type="component" value="Unassembled WGS sequence"/>
</dbReference>
<sequence length="396" mass="44250">MDETLEPFPPPGEELSLPMQLDTTLGATFLGFACTCILYGITSLQTWMYFNYSFKDDLTLRGSVFFLWILDTLHMLFLTLTMYRYVVTDFGNIPAIVRPTWSLVAMIMVVLISDLIVRAIFGMRILRLSGGRWIIPTCIVWSFYAAFTAEVVADAIVTISQCLLLVRMRTGLERLGIFRTDSIISLMMKYSINTGLLTSICAILVLVTYSAQPTNFIYFAFYFVYSKLYVNSLLATLNARRSRMMQCALERSQAPASSVMNIEFKAGELVATNQTQVSGSYKSLTSDWLSCTSITEPISTRSSEAHGVEDDVKRLLSRGEDETAASITPLQCPLVWAQESNAFCCSVVFSYTSGEDLCTSSYYTKAVPVIDLQLAKQGYRLAAWLNVIFDGSTNLP</sequence>
<keyword evidence="8" id="KW-1133">Transmembrane helix</keyword>
<dbReference type="Pfam" id="PF20152">
    <property type="entry name" value="DUF6534"/>
    <property type="match status" value="1"/>
</dbReference>
<keyword evidence="11" id="KW-1185">Reference proteome</keyword>
<feature type="transmembrane region" description="Helical" evidence="8">
    <location>
        <begin position="103"/>
        <end position="121"/>
    </location>
</feature>
<dbReference type="GO" id="GO:0004519">
    <property type="term" value="F:endonuclease activity"/>
    <property type="evidence" value="ECO:0007669"/>
    <property type="project" value="UniProtKB-KW"/>
</dbReference>
<dbReference type="GO" id="GO:0046872">
    <property type="term" value="F:metal ion binding"/>
    <property type="evidence" value="ECO:0007669"/>
    <property type="project" value="UniProtKB-KW"/>
</dbReference>
<evidence type="ECO:0000256" key="3">
    <source>
        <dbReference type="ARBA" id="ARBA00022723"/>
    </source>
</evidence>
<evidence type="ECO:0000256" key="7">
    <source>
        <dbReference type="ARBA" id="ARBA00023180"/>
    </source>
</evidence>
<dbReference type="GO" id="GO:0016788">
    <property type="term" value="F:hydrolase activity, acting on ester bonds"/>
    <property type="evidence" value="ECO:0007669"/>
    <property type="project" value="InterPro"/>
</dbReference>
<keyword evidence="5" id="KW-0378">Hydrolase</keyword>
<dbReference type="PANTHER" id="PTHR40465">
    <property type="entry name" value="CHROMOSOME 1, WHOLE GENOME SHOTGUN SEQUENCE"/>
    <property type="match status" value="1"/>
</dbReference>
<evidence type="ECO:0000256" key="5">
    <source>
        <dbReference type="ARBA" id="ARBA00022801"/>
    </source>
</evidence>
<protein>
    <recommendedName>
        <fullName evidence="9">DUF6534 domain-containing protein</fullName>
    </recommendedName>
</protein>
<evidence type="ECO:0000256" key="6">
    <source>
        <dbReference type="ARBA" id="ARBA00023157"/>
    </source>
</evidence>
<dbReference type="InterPro" id="IPR045339">
    <property type="entry name" value="DUF6534"/>
</dbReference>
<feature type="transmembrane region" description="Helical" evidence="8">
    <location>
        <begin position="192"/>
        <end position="210"/>
    </location>
</feature>
<evidence type="ECO:0000313" key="10">
    <source>
        <dbReference type="EMBL" id="KAJ8481459.1"/>
    </source>
</evidence>
<keyword evidence="6" id="KW-1015">Disulfide bond</keyword>
<evidence type="ECO:0000256" key="4">
    <source>
        <dbReference type="ARBA" id="ARBA00022759"/>
    </source>
</evidence>
<feature type="transmembrane region" description="Helical" evidence="8">
    <location>
        <begin position="62"/>
        <end position="83"/>
    </location>
</feature>
<dbReference type="AlphaFoldDB" id="A0AAD7XBK1"/>
<dbReference type="InterPro" id="IPR003154">
    <property type="entry name" value="S1/P1nuclease"/>
</dbReference>
<keyword evidence="2" id="KW-0540">Nuclease</keyword>
<dbReference type="GO" id="GO:0003676">
    <property type="term" value="F:nucleic acid binding"/>
    <property type="evidence" value="ECO:0007669"/>
    <property type="project" value="InterPro"/>
</dbReference>
<organism evidence="10 11">
    <name type="scientific">Trametes cubensis</name>
    <dbReference type="NCBI Taxonomy" id="1111947"/>
    <lineage>
        <taxon>Eukaryota</taxon>
        <taxon>Fungi</taxon>
        <taxon>Dikarya</taxon>
        <taxon>Basidiomycota</taxon>
        <taxon>Agaricomycotina</taxon>
        <taxon>Agaricomycetes</taxon>
        <taxon>Polyporales</taxon>
        <taxon>Polyporaceae</taxon>
        <taxon>Trametes</taxon>
    </lineage>
</organism>
<evidence type="ECO:0000256" key="1">
    <source>
        <dbReference type="ARBA" id="ARBA00009547"/>
    </source>
</evidence>
<dbReference type="EMBL" id="JAPEVG010000136">
    <property type="protein sequence ID" value="KAJ8481459.1"/>
    <property type="molecule type" value="Genomic_DNA"/>
</dbReference>